<evidence type="ECO:0000256" key="2">
    <source>
        <dbReference type="ARBA" id="ARBA00023295"/>
    </source>
</evidence>
<dbReference type="Gene3D" id="2.115.10.20">
    <property type="entry name" value="Glycosyl hydrolase domain, family 43"/>
    <property type="match status" value="2"/>
</dbReference>
<dbReference type="Proteomes" id="UP000655589">
    <property type="component" value="Unassembled WGS sequence"/>
</dbReference>
<dbReference type="Gene3D" id="2.60.120.200">
    <property type="match status" value="1"/>
</dbReference>
<dbReference type="GO" id="GO:0016798">
    <property type="term" value="F:hydrolase activity, acting on glycosyl bonds"/>
    <property type="evidence" value="ECO:0007669"/>
    <property type="project" value="UniProtKB-KW"/>
</dbReference>
<dbReference type="SUPFAM" id="SSF49899">
    <property type="entry name" value="Concanavalin A-like lectins/glucanases"/>
    <property type="match status" value="1"/>
</dbReference>
<reference evidence="6" key="1">
    <citation type="journal article" date="2014" name="Int. J. Syst. Evol. Microbiol.">
        <title>Complete genome sequence of Corynebacterium casei LMG S-19264T (=DSM 44701T), isolated from a smear-ripened cheese.</title>
        <authorList>
            <consortium name="US DOE Joint Genome Institute (JGI-PGF)"/>
            <person name="Walter F."/>
            <person name="Albersmeier A."/>
            <person name="Kalinowski J."/>
            <person name="Ruckert C."/>
        </authorList>
    </citation>
    <scope>NUCLEOTIDE SEQUENCE</scope>
    <source>
        <strain evidence="6">JCM 3051</strain>
    </source>
</reference>
<protein>
    <recommendedName>
        <fullName evidence="5">Beta-xylosidase C-terminal Concanavalin A-like domain-containing protein</fullName>
    </recommendedName>
</protein>
<name>A0A8H9L584_9MICO</name>
<comment type="caution">
    <text evidence="6">The sequence shown here is derived from an EMBL/GenBank/DDBJ whole genome shotgun (WGS) entry which is preliminary data.</text>
</comment>
<accession>A0A8H9L584</accession>
<dbReference type="RefSeq" id="WP_171108542.1">
    <property type="nucleotide sequence ID" value="NZ_BMPT01000007.1"/>
</dbReference>
<dbReference type="InterPro" id="IPR041542">
    <property type="entry name" value="GH43_C2"/>
</dbReference>
<sequence>MAVRTAGRALAGAALALVAALVPATTQAAGPPPGAPGPGQDHPPRHRTADLPVFTSTGAIVDPLDETLPHNPNQEFIFPSVFHAGAHLADPLGEWYVYYAPHDDPGGINLMYADSLDGPWTQYEGSPVVANRWEGVYDVPHVSSPDAVWNPDERRMYLYFHGDNRVTRYATSTDGVTFEYGGEAVTTAMVDAAQPGRRATETSYARVFPNPDRSSPQRWAMLFMTNYDTNVRHINLAYSRDGRDWEVRPEPIVTPGPAEGVNVSAADLWRWRGQDYVVYGSTVGTIFARPVDRTLTDVGDPEPLFVPNPAPPEAGRASSPQIVTHRGRTHMVYEYGERSHTTVGHAVLDPDGVRDPLNTHPEDPLYAQCTGAGSDELDGDALDRSVWSTSVRGDLDRSVVADGAWHLPTYPGNSTSAPLVLRPAPGGPWQVTTQLTLDPEVNFQQAGLILRRDDATSLRVDVSHVDAGKRFDFVWRRDGVDRNDAWTAEDSALAPPETGDTVWLRMTHHGEWLTASYSIDGVTFRNLGRAAPADELAATDLGPFAYRGPEATPELTASFDWVRFTPTAEELATCS</sequence>
<feature type="signal peptide" evidence="4">
    <location>
        <begin position="1"/>
        <end position="28"/>
    </location>
</feature>
<evidence type="ECO:0000256" key="1">
    <source>
        <dbReference type="ARBA" id="ARBA00022801"/>
    </source>
</evidence>
<reference evidence="6" key="2">
    <citation type="submission" date="2020-09" db="EMBL/GenBank/DDBJ databases">
        <authorList>
            <person name="Sun Q."/>
            <person name="Ohkuma M."/>
        </authorList>
    </citation>
    <scope>NUCLEOTIDE SEQUENCE</scope>
    <source>
        <strain evidence="6">JCM 3051</strain>
    </source>
</reference>
<keyword evidence="1" id="KW-0378">Hydrolase</keyword>
<dbReference type="Pfam" id="PF17851">
    <property type="entry name" value="GH43_C2"/>
    <property type="match status" value="1"/>
</dbReference>
<evidence type="ECO:0000259" key="5">
    <source>
        <dbReference type="Pfam" id="PF17851"/>
    </source>
</evidence>
<evidence type="ECO:0000313" key="7">
    <source>
        <dbReference type="Proteomes" id="UP000655589"/>
    </source>
</evidence>
<feature type="region of interest" description="Disordered" evidence="3">
    <location>
        <begin position="27"/>
        <end position="50"/>
    </location>
</feature>
<keyword evidence="4" id="KW-0732">Signal</keyword>
<dbReference type="InterPro" id="IPR023296">
    <property type="entry name" value="Glyco_hydro_beta-prop_sf"/>
</dbReference>
<dbReference type="AlphaFoldDB" id="A0A8H9L584"/>
<gene>
    <name evidence="6" type="ORF">GCM10010102_20690</name>
</gene>
<evidence type="ECO:0000256" key="3">
    <source>
        <dbReference type="SAM" id="MobiDB-lite"/>
    </source>
</evidence>
<dbReference type="EMBL" id="BMPT01000007">
    <property type="protein sequence ID" value="GGM24970.1"/>
    <property type="molecule type" value="Genomic_DNA"/>
</dbReference>
<feature type="chain" id="PRO_5034232907" description="Beta-xylosidase C-terminal Concanavalin A-like domain-containing protein" evidence="4">
    <location>
        <begin position="29"/>
        <end position="575"/>
    </location>
</feature>
<feature type="domain" description="Beta-xylosidase C-terminal Concanavalin A-like" evidence="5">
    <location>
        <begin position="420"/>
        <end position="564"/>
    </location>
</feature>
<keyword evidence="2" id="KW-0326">Glycosidase</keyword>
<evidence type="ECO:0000256" key="4">
    <source>
        <dbReference type="SAM" id="SignalP"/>
    </source>
</evidence>
<proteinExistence type="predicted"/>
<evidence type="ECO:0000313" key="6">
    <source>
        <dbReference type="EMBL" id="GGM24970.1"/>
    </source>
</evidence>
<organism evidence="6 7">
    <name type="scientific">Promicromonospora citrea</name>
    <dbReference type="NCBI Taxonomy" id="43677"/>
    <lineage>
        <taxon>Bacteria</taxon>
        <taxon>Bacillati</taxon>
        <taxon>Actinomycetota</taxon>
        <taxon>Actinomycetes</taxon>
        <taxon>Micrococcales</taxon>
        <taxon>Promicromonosporaceae</taxon>
        <taxon>Promicromonospora</taxon>
    </lineage>
</organism>
<keyword evidence="7" id="KW-1185">Reference proteome</keyword>
<dbReference type="InterPro" id="IPR013320">
    <property type="entry name" value="ConA-like_dom_sf"/>
</dbReference>
<dbReference type="SUPFAM" id="SSF75005">
    <property type="entry name" value="Arabinanase/levansucrase/invertase"/>
    <property type="match status" value="1"/>
</dbReference>